<protein>
    <submittedName>
        <fullName evidence="2">DUF2382 domain-containing protein</fullName>
    </submittedName>
</protein>
<keyword evidence="3" id="KW-1185">Reference proteome</keyword>
<gene>
    <name evidence="2" type="ORF">FS320_10220</name>
</gene>
<evidence type="ECO:0000313" key="3">
    <source>
        <dbReference type="Proteomes" id="UP000403266"/>
    </source>
</evidence>
<reference evidence="2 3" key="1">
    <citation type="journal article" date="2019" name="Syst. Appl. Microbiol.">
        <title>Microvirga tunisiensis sp. nov., a root nodule symbiotic bacterium isolated from Lupinus micranthus and L. luteus grown in Northern Tunisia.</title>
        <authorList>
            <person name="Msaddak A."/>
            <person name="Rejili M."/>
            <person name="Duran D."/>
            <person name="Mars M."/>
            <person name="Palacios J.M."/>
            <person name="Ruiz-Argueso T."/>
            <person name="Rey L."/>
            <person name="Imperial J."/>
        </authorList>
    </citation>
    <scope>NUCLEOTIDE SEQUENCE [LARGE SCALE GENOMIC DNA]</scope>
    <source>
        <strain evidence="2 3">Lmie10</strain>
    </source>
</reference>
<dbReference type="Proteomes" id="UP000403266">
    <property type="component" value="Unassembled WGS sequence"/>
</dbReference>
<sequence length="145" mass="16285">MTKRIPDQPVSQDTSSEVEVIALAEEEVRLDKRMVTTGKVRVRTIVDVETELAKATLDGETVEVTRIPIDRIVDQAPDIRVEDNVTIIPVLEEVLIVEKRLVLKEEVHIRKLATTEDVEIPVELRKQHAVIEGLPADEDDTNTSS</sequence>
<name>A0A5N7MGV5_9HYPH</name>
<dbReference type="InterPro" id="IPR019060">
    <property type="entry name" value="DUF2382"/>
</dbReference>
<accession>A0A5N7MGV5</accession>
<dbReference type="RefSeq" id="WP_152711366.1">
    <property type="nucleotide sequence ID" value="NZ_VOSJ01000027.1"/>
</dbReference>
<evidence type="ECO:0000313" key="2">
    <source>
        <dbReference type="EMBL" id="MPR25599.1"/>
    </source>
</evidence>
<dbReference type="AlphaFoldDB" id="A0A5N7MGV5"/>
<dbReference type="EMBL" id="VOSK01000027">
    <property type="protein sequence ID" value="MPR25599.1"/>
    <property type="molecule type" value="Genomic_DNA"/>
</dbReference>
<dbReference type="Pfam" id="PF09557">
    <property type="entry name" value="DUF2382"/>
    <property type="match status" value="1"/>
</dbReference>
<evidence type="ECO:0000259" key="1">
    <source>
        <dbReference type="Pfam" id="PF09557"/>
    </source>
</evidence>
<comment type="caution">
    <text evidence="2">The sequence shown here is derived from an EMBL/GenBank/DDBJ whole genome shotgun (WGS) entry which is preliminary data.</text>
</comment>
<proteinExistence type="predicted"/>
<feature type="domain" description="DUF2382" evidence="1">
    <location>
        <begin position="21"/>
        <end position="130"/>
    </location>
</feature>
<dbReference type="OrthoDB" id="7586109at2"/>
<organism evidence="2 3">
    <name type="scientific">Microvirga tunisiensis</name>
    <dbReference type="NCBI Taxonomy" id="2108360"/>
    <lineage>
        <taxon>Bacteria</taxon>
        <taxon>Pseudomonadati</taxon>
        <taxon>Pseudomonadota</taxon>
        <taxon>Alphaproteobacteria</taxon>
        <taxon>Hyphomicrobiales</taxon>
        <taxon>Methylobacteriaceae</taxon>
        <taxon>Microvirga</taxon>
    </lineage>
</organism>